<feature type="transmembrane region" description="Helical" evidence="1">
    <location>
        <begin position="6"/>
        <end position="29"/>
    </location>
</feature>
<sequence length="98" mass="10961">MPEFGLQHLAMLAVLLLVIYGVIMTIDAIRRPGRQFKVGSKSFWIILLVISNPFISRYFGSQFLLPGLVVFLAASIGYHVVNLWKNPVSRGKKNSSGR</sequence>
<reference evidence="2 3" key="2">
    <citation type="journal article" date="2021" name="Int. J. Syst. Evol. Microbiol.">
        <title>Isolation and Polyphasic Characterization of Desulfuromonas versatilis sp. Nov., an Electrogenic Bacteria Capable of Versatile Metabolism Isolated from a Graphene Oxide-Reducing Enrichment Culture.</title>
        <authorList>
            <person name="Xie L."/>
            <person name="Yoshida N."/>
            <person name="Ishii S."/>
            <person name="Meng L."/>
        </authorList>
    </citation>
    <scope>NUCLEOTIDE SEQUENCE [LARGE SCALE GENOMIC DNA]</scope>
    <source>
        <strain evidence="2 3">NIT-T3</strain>
    </source>
</reference>
<reference evidence="2 3" key="1">
    <citation type="journal article" date="2016" name="C (Basel)">
        <title>Selective Growth of and Electricity Production by Marine Exoelectrogenic Bacteria in Self-Aggregated Hydrogel of Microbially Reduced Graphene Oxide.</title>
        <authorList>
            <person name="Yoshida N."/>
            <person name="Goto Y."/>
            <person name="Miyata Y."/>
        </authorList>
    </citation>
    <scope>NUCLEOTIDE SEQUENCE [LARGE SCALE GENOMIC DNA]</scope>
    <source>
        <strain evidence="2 3">NIT-T3</strain>
    </source>
</reference>
<dbReference type="Proteomes" id="UP001319827">
    <property type="component" value="Chromosome"/>
</dbReference>
<evidence type="ECO:0000256" key="1">
    <source>
        <dbReference type="SAM" id="Phobius"/>
    </source>
</evidence>
<evidence type="ECO:0000313" key="3">
    <source>
        <dbReference type="Proteomes" id="UP001319827"/>
    </source>
</evidence>
<organism evidence="2 3">
    <name type="scientific">Desulfuromonas versatilis</name>
    <dbReference type="NCBI Taxonomy" id="2802975"/>
    <lineage>
        <taxon>Bacteria</taxon>
        <taxon>Pseudomonadati</taxon>
        <taxon>Thermodesulfobacteriota</taxon>
        <taxon>Desulfuromonadia</taxon>
        <taxon>Desulfuromonadales</taxon>
        <taxon>Desulfuromonadaceae</taxon>
        <taxon>Desulfuromonas</taxon>
    </lineage>
</organism>
<keyword evidence="1" id="KW-0472">Membrane</keyword>
<keyword evidence="1" id="KW-1133">Transmembrane helix</keyword>
<evidence type="ECO:0000313" key="2">
    <source>
        <dbReference type="EMBL" id="BCR06143.1"/>
    </source>
</evidence>
<feature type="transmembrane region" description="Helical" evidence="1">
    <location>
        <begin position="41"/>
        <end position="59"/>
    </location>
</feature>
<dbReference type="EMBL" id="AP024355">
    <property type="protein sequence ID" value="BCR06143.1"/>
    <property type="molecule type" value="Genomic_DNA"/>
</dbReference>
<keyword evidence="3" id="KW-1185">Reference proteome</keyword>
<dbReference type="RefSeq" id="WP_221249520.1">
    <property type="nucleotide sequence ID" value="NZ_AP024355.1"/>
</dbReference>
<gene>
    <name evidence="2" type="ORF">DESUT3_32120</name>
</gene>
<keyword evidence="1" id="KW-0812">Transmembrane</keyword>
<feature type="transmembrane region" description="Helical" evidence="1">
    <location>
        <begin position="65"/>
        <end position="84"/>
    </location>
</feature>
<accession>A0ABM8HZL9</accession>
<name>A0ABM8HZL9_9BACT</name>
<protein>
    <submittedName>
        <fullName evidence="2">Uncharacterized protein</fullName>
    </submittedName>
</protein>
<proteinExistence type="predicted"/>